<feature type="transmembrane region" description="Helical" evidence="1">
    <location>
        <begin position="50"/>
        <end position="69"/>
    </location>
</feature>
<sequence length="70" mass="7788">MLEERVKRIEESLTEIRTDIAVIKSNYATKEDIASVRIEVHQSIAAQTKWLAATMIAIAGISMAVAKLIF</sequence>
<dbReference type="AlphaFoldDB" id="A0A857F7I6"/>
<name>A0A857F7I6_9GAMM</name>
<keyword evidence="3" id="KW-1185">Reference proteome</keyword>
<reference evidence="3" key="1">
    <citation type="submission" date="2019-09" db="EMBL/GenBank/DDBJ databases">
        <title>Yersinia canariae sp. nov., isolated from a human yersiniosis case.</title>
        <authorList>
            <person name="Nguyen S.V."/>
            <person name="Greig D."/>
            <person name="Hurley D."/>
            <person name="Cao Y."/>
            <person name="McCabe E."/>
            <person name="Mitchell M."/>
            <person name="Jenkins C."/>
            <person name="Fanning S."/>
        </authorList>
    </citation>
    <scope>NUCLEOTIDE SEQUENCE [LARGE SCALE GENOMIC DNA]</scope>
    <source>
        <strain evidence="3">NCTC 14382</strain>
    </source>
</reference>
<dbReference type="KEGG" id="yca:F0T03_06520"/>
<dbReference type="Proteomes" id="UP000464402">
    <property type="component" value="Chromosome"/>
</dbReference>
<protein>
    <submittedName>
        <fullName evidence="2">Hemolysin XhlA</fullName>
    </submittedName>
</protein>
<keyword evidence="1" id="KW-0812">Transmembrane</keyword>
<dbReference type="EMBL" id="CP043727">
    <property type="protein sequence ID" value="QHB34662.1"/>
    <property type="molecule type" value="Genomic_DNA"/>
</dbReference>
<evidence type="ECO:0000313" key="3">
    <source>
        <dbReference type="Proteomes" id="UP000464402"/>
    </source>
</evidence>
<gene>
    <name evidence="2" type="ORF">F0T03_06520</name>
</gene>
<evidence type="ECO:0000256" key="1">
    <source>
        <dbReference type="SAM" id="Phobius"/>
    </source>
</evidence>
<evidence type="ECO:0000313" key="2">
    <source>
        <dbReference type="EMBL" id="QHB34662.1"/>
    </source>
</evidence>
<keyword evidence="1" id="KW-0472">Membrane</keyword>
<proteinExistence type="predicted"/>
<organism evidence="2 3">
    <name type="scientific">Yersinia canariae</name>
    <dbReference type="NCBI Taxonomy" id="2607663"/>
    <lineage>
        <taxon>Bacteria</taxon>
        <taxon>Pseudomonadati</taxon>
        <taxon>Pseudomonadota</taxon>
        <taxon>Gammaproteobacteria</taxon>
        <taxon>Enterobacterales</taxon>
        <taxon>Yersiniaceae</taxon>
        <taxon>Yersinia</taxon>
    </lineage>
</organism>
<accession>A0A857F7I6</accession>
<keyword evidence="1" id="KW-1133">Transmembrane helix</keyword>